<dbReference type="SUPFAM" id="SSF53335">
    <property type="entry name" value="S-adenosyl-L-methionine-dependent methyltransferases"/>
    <property type="match status" value="1"/>
</dbReference>
<evidence type="ECO:0000313" key="1">
    <source>
        <dbReference type="EMBL" id="OGC92137.1"/>
    </source>
</evidence>
<proteinExistence type="predicted"/>
<organism evidence="1 2">
    <name type="scientific">Candidatus Amesbacteria bacterium RIFCSPHIGHO2_01_FULL_48_32b</name>
    <dbReference type="NCBI Taxonomy" id="1797253"/>
    <lineage>
        <taxon>Bacteria</taxon>
        <taxon>Candidatus Amesiibacteriota</taxon>
    </lineage>
</organism>
<evidence type="ECO:0000313" key="2">
    <source>
        <dbReference type="Proteomes" id="UP000178176"/>
    </source>
</evidence>
<dbReference type="InterPro" id="IPR029063">
    <property type="entry name" value="SAM-dependent_MTases_sf"/>
</dbReference>
<dbReference type="Proteomes" id="UP000178176">
    <property type="component" value="Unassembled WGS sequence"/>
</dbReference>
<protein>
    <recommendedName>
        <fullName evidence="3">Methyltransferase type 11 domain-containing protein</fullName>
    </recommendedName>
</protein>
<reference evidence="1 2" key="1">
    <citation type="journal article" date="2016" name="Nat. Commun.">
        <title>Thousands of microbial genomes shed light on interconnected biogeochemical processes in an aquifer system.</title>
        <authorList>
            <person name="Anantharaman K."/>
            <person name="Brown C.T."/>
            <person name="Hug L.A."/>
            <person name="Sharon I."/>
            <person name="Castelle C.J."/>
            <person name="Probst A.J."/>
            <person name="Thomas B.C."/>
            <person name="Singh A."/>
            <person name="Wilkins M.J."/>
            <person name="Karaoz U."/>
            <person name="Brodie E.L."/>
            <person name="Williams K.H."/>
            <person name="Hubbard S.S."/>
            <person name="Banfield J.F."/>
        </authorList>
    </citation>
    <scope>NUCLEOTIDE SEQUENCE [LARGE SCALE GENOMIC DNA]</scope>
</reference>
<dbReference type="EMBL" id="MEXH01000021">
    <property type="protein sequence ID" value="OGC92137.1"/>
    <property type="molecule type" value="Genomic_DNA"/>
</dbReference>
<sequence length="227" mass="26754">MSINWSININNRITPEKSLLSRLSLKVRIHQLGVMLRLFHPSNRDLILDVGLSPLEKLPDTNFFERHYPYPHRLTAASVEDCSSLKKRYPEIKIVKIIPHSRLPFPKFKFEIATSWATLEHVGGYSLQEKLLNELLRVGKHIFVTTPYRYCIYEPHTSFFFIHWLPLSWFRLICRSTDRQFWGIEAHFNPLSVTDIHKMKLTRPVFVKIYKIFGLLPTHLLISDVAF</sequence>
<comment type="caution">
    <text evidence="1">The sequence shown here is derived from an EMBL/GenBank/DDBJ whole genome shotgun (WGS) entry which is preliminary data.</text>
</comment>
<name>A0A1F4YDS8_9BACT</name>
<accession>A0A1F4YDS8</accession>
<evidence type="ECO:0008006" key="3">
    <source>
        <dbReference type="Google" id="ProtNLM"/>
    </source>
</evidence>
<dbReference type="AlphaFoldDB" id="A0A1F4YDS8"/>
<gene>
    <name evidence="1" type="ORF">A2876_02525</name>
</gene>